<evidence type="ECO:0000313" key="2">
    <source>
        <dbReference type="EMBL" id="GBN92356.1"/>
    </source>
</evidence>
<proteinExistence type="predicted"/>
<dbReference type="EMBL" id="BGPR01024340">
    <property type="protein sequence ID" value="GBN92356.1"/>
    <property type="molecule type" value="Genomic_DNA"/>
</dbReference>
<dbReference type="AlphaFoldDB" id="A0A4Y2SYK4"/>
<evidence type="ECO:0000256" key="1">
    <source>
        <dbReference type="SAM" id="MobiDB-lite"/>
    </source>
</evidence>
<organism evidence="2 3">
    <name type="scientific">Araneus ventricosus</name>
    <name type="common">Orbweaver spider</name>
    <name type="synonym">Epeira ventricosa</name>
    <dbReference type="NCBI Taxonomy" id="182803"/>
    <lineage>
        <taxon>Eukaryota</taxon>
        <taxon>Metazoa</taxon>
        <taxon>Ecdysozoa</taxon>
        <taxon>Arthropoda</taxon>
        <taxon>Chelicerata</taxon>
        <taxon>Arachnida</taxon>
        <taxon>Araneae</taxon>
        <taxon>Araneomorphae</taxon>
        <taxon>Entelegynae</taxon>
        <taxon>Araneoidea</taxon>
        <taxon>Araneidae</taxon>
        <taxon>Araneus</taxon>
    </lineage>
</organism>
<sequence>MFTAAFASEIEGSELASPSSSIPENEFPLKWAPQIWGRGLPYKKLVQYNLDFFSWKMTPHGQECQITWESEGERLEASVFCSSEIWEGAG</sequence>
<evidence type="ECO:0000313" key="3">
    <source>
        <dbReference type="Proteomes" id="UP000499080"/>
    </source>
</evidence>
<protein>
    <submittedName>
        <fullName evidence="2">Uncharacterized protein</fullName>
    </submittedName>
</protein>
<name>A0A4Y2SYK4_ARAVE</name>
<accession>A0A4Y2SYK4</accession>
<reference evidence="2 3" key="1">
    <citation type="journal article" date="2019" name="Sci. Rep.">
        <title>Orb-weaving spider Araneus ventricosus genome elucidates the spidroin gene catalogue.</title>
        <authorList>
            <person name="Kono N."/>
            <person name="Nakamura H."/>
            <person name="Ohtoshi R."/>
            <person name="Moran D.A.P."/>
            <person name="Shinohara A."/>
            <person name="Yoshida Y."/>
            <person name="Fujiwara M."/>
            <person name="Mori M."/>
            <person name="Tomita M."/>
            <person name="Arakawa K."/>
        </authorList>
    </citation>
    <scope>NUCLEOTIDE SEQUENCE [LARGE SCALE GENOMIC DNA]</scope>
</reference>
<keyword evidence="3" id="KW-1185">Reference proteome</keyword>
<gene>
    <name evidence="2" type="ORF">AVEN_148779_1</name>
</gene>
<dbReference type="Proteomes" id="UP000499080">
    <property type="component" value="Unassembled WGS sequence"/>
</dbReference>
<feature type="region of interest" description="Disordered" evidence="1">
    <location>
        <begin position="1"/>
        <end position="23"/>
    </location>
</feature>
<comment type="caution">
    <text evidence="2">The sequence shown here is derived from an EMBL/GenBank/DDBJ whole genome shotgun (WGS) entry which is preliminary data.</text>
</comment>